<evidence type="ECO:0000313" key="2">
    <source>
        <dbReference type="Proteomes" id="UP001185792"/>
    </source>
</evidence>
<protein>
    <submittedName>
        <fullName evidence="1">Uncharacterized protein</fullName>
    </submittedName>
</protein>
<name>A0ABU4EW47_WILMA</name>
<evidence type="ECO:0000313" key="1">
    <source>
        <dbReference type="EMBL" id="MDV7135482.1"/>
    </source>
</evidence>
<accession>A0ABU4EW47</accession>
<proteinExistence type="predicted"/>
<dbReference type="Proteomes" id="UP001185792">
    <property type="component" value="Unassembled WGS sequence"/>
</dbReference>
<organism evidence="1 2">
    <name type="scientific">Williamsia marianensis</name>
    <dbReference type="NCBI Taxonomy" id="85044"/>
    <lineage>
        <taxon>Bacteria</taxon>
        <taxon>Bacillati</taxon>
        <taxon>Actinomycetota</taxon>
        <taxon>Actinomycetes</taxon>
        <taxon>Mycobacteriales</taxon>
        <taxon>Nocardiaceae</taxon>
        <taxon>Williamsia</taxon>
    </lineage>
</organism>
<reference evidence="1 2" key="1">
    <citation type="submission" date="2023-10" db="EMBL/GenBank/DDBJ databases">
        <title>Development of a sustainable strategy for remediation of hydrocarbon-contaminated territories based on the waste exchange concept.</title>
        <authorList>
            <person name="Krivoruchko A."/>
        </authorList>
    </citation>
    <scope>NUCLEOTIDE SEQUENCE [LARGE SCALE GENOMIC DNA]</scope>
    <source>
        <strain evidence="1 2">IEGM 1236</strain>
    </source>
</reference>
<dbReference type="RefSeq" id="WP_317713914.1">
    <property type="nucleotide sequence ID" value="NZ_JAWLUM010000003.1"/>
</dbReference>
<sequence>MRDALAGLPTVDATVTLRDGLTMIDAYGLGRRLAEGEVVVDHIYDGLVWCFANRREDCVIVFLSITADVLDMHHRATGVDRAETSRTWHCALKAAHAGARAEVTTP</sequence>
<comment type="caution">
    <text evidence="1">The sequence shown here is derived from an EMBL/GenBank/DDBJ whole genome shotgun (WGS) entry which is preliminary data.</text>
</comment>
<gene>
    <name evidence="1" type="ORF">R4198_17420</name>
</gene>
<dbReference type="EMBL" id="JAWLUM010000003">
    <property type="protein sequence ID" value="MDV7135482.1"/>
    <property type="molecule type" value="Genomic_DNA"/>
</dbReference>
<keyword evidence="2" id="KW-1185">Reference proteome</keyword>